<feature type="region of interest" description="Disordered" evidence="1">
    <location>
        <begin position="919"/>
        <end position="1056"/>
    </location>
</feature>
<feature type="compositionally biased region" description="Low complexity" evidence="1">
    <location>
        <begin position="484"/>
        <end position="510"/>
    </location>
</feature>
<accession>A0A3N1GLN5</accession>
<evidence type="ECO:0000313" key="4">
    <source>
        <dbReference type="Proteomes" id="UP000271683"/>
    </source>
</evidence>
<evidence type="ECO:0000256" key="1">
    <source>
        <dbReference type="SAM" id="MobiDB-lite"/>
    </source>
</evidence>
<gene>
    <name evidence="3" type="ORF">EDD30_4039</name>
</gene>
<dbReference type="Pfam" id="PF15644">
    <property type="entry name" value="Gln_amidase"/>
    <property type="match status" value="1"/>
</dbReference>
<feature type="compositionally biased region" description="Polar residues" evidence="1">
    <location>
        <begin position="260"/>
        <end position="269"/>
    </location>
</feature>
<comment type="caution">
    <text evidence="3">The sequence shown here is derived from an EMBL/GenBank/DDBJ whole genome shotgun (WGS) entry which is preliminary data.</text>
</comment>
<feature type="compositionally biased region" description="Pro residues" evidence="1">
    <location>
        <begin position="967"/>
        <end position="1030"/>
    </location>
</feature>
<sequence length="1423" mass="149680">MGAWGRVAAGEEAPLEGLVQIADELGRLVEECGCDIEGAKLEAWVEIGLFLIELIGMAVAVTLTLGAATPAAGGLIAATRLAIQQIFRRLVERLGRKTIRKTLKETAERAVTQMTTKEGLRRLGREGLTEGLDEMREELATNAGIQLYQNTTGRADGLDLQDLSTSAAGGFAGGFAASGAGIGRGSRTGITRGTSAEVLGEFGAAAVNGELPDLEGLAKSASSGAAGTAMESAGSGLTASLQGRLAGMEALDLPRLSDTDPLQLSQSVNPATSPPSSSPPSSSPPSSSTASSSPPSSLPPPLPSATEFPSPSTTSDAPSPPPSSAVVPSPPPPPATTPAPPPPPATTPAPPPPPATTPSPPPPSPMEPSPPPPPGTAPVSPPLTQSSPLPLASPEGSSWDNPASLPVAGPTSSGVPEARSGPELSASTPSTYSPLPLRDPHGSPIPPATDGGIGPLPQDRTDGSANGTNTSPLRADTSASPTQADTSASPSRADTSASASRDGSGVGTPRRPVPPGAAFGWAPGSDRQSSMDRAVGVPADFAAAMGPGVSDPGVPSPEESRYFEFARLQRAAYAQFRRQDAIDALGQKAESARRRARRARRSARIARFVKFDSGLAQFFHADWAAATMDADRAEAQREDLRNARPPAAESVTTVEPQDWHRANRDSGHLAPGGLSFGNRSRLTGSDRPPSIDRTRRYGAWAGLRAPLARHQLDLENAVPRDVGGDPVRTADPRTPYFRLINDGGPAADPTRAINCQDCVLSFFDTYMHGRPRVSAPRTFDAYRDGDPQRPQYGEEIGCERIEHATGGRLQSVCPPVDPHDPPAARQQVEQALVAVSAQLLAGGHGSFAFLINAWEGGAAHAWAAVNQNGEILFVDPQSGLIAPPGTSLYGHYGAPHPGNVIAIDALVVNGAGAPMPFPTHPDGLWRPGRTTLEPAPMHHPSVPRPQSRPAPEPSPRPSPEPSHRPASQPPPEPSHGPAPQPPPEPSPQPSPEPPPPEPGPSLPTPATPTPAPDPPTPAPAPIEPRIPAPRRPVDHSTDATDLPPQTINALNPTGTPDPTARAAEHKLLASLTPSQREALQHAVREAEAVAQTELTRMHTLADEVGGQVVDEQHRVKSLPSLARKFAKREATRATDIERFLRTSNDRVRFSIQIPELDYAQALRRLLTRLGSQGYQILEVASFWGEGRGRHNGLNVTMTNPDGFRMELQVPTGKSRRVGKLTHDLYEIVRLSSEDVTGIERVEAFLAILSINKLHGMAAHQPTSLDVVEEIFHVDTSLERWATRSAGREPWIEYRRALASDDMTLHEALHHWNLDPRDIPGIERLDTADERADLRIPSIPRVSRIEGGDEPHRLSEPGDGTTQSGDVARSAEAVDIRPRAGGGSPVRRFIRRRVDECRPGSGGGSGAGAVAHGASESGETGSDV</sequence>
<proteinExistence type="predicted"/>
<feature type="compositionally biased region" description="Basic and acidic residues" evidence="1">
    <location>
        <begin position="1342"/>
        <end position="1355"/>
    </location>
</feature>
<reference evidence="3 4" key="1">
    <citation type="submission" date="2018-11" db="EMBL/GenBank/DDBJ databases">
        <title>Sequencing the genomes of 1000 actinobacteria strains.</title>
        <authorList>
            <person name="Klenk H.-P."/>
        </authorList>
    </citation>
    <scope>NUCLEOTIDE SEQUENCE [LARGE SCALE GENOMIC DNA]</scope>
    <source>
        <strain evidence="3 4">DSM 43634</strain>
    </source>
</reference>
<dbReference type="EMBL" id="RJKL01000001">
    <property type="protein sequence ID" value="ROP31148.1"/>
    <property type="molecule type" value="Genomic_DNA"/>
</dbReference>
<feature type="compositionally biased region" description="Polar residues" evidence="1">
    <location>
        <begin position="1043"/>
        <end position="1056"/>
    </location>
</feature>
<feature type="compositionally biased region" description="Low complexity" evidence="1">
    <location>
        <begin position="1407"/>
        <end position="1417"/>
    </location>
</feature>
<feature type="compositionally biased region" description="Pro residues" evidence="1">
    <location>
        <begin position="318"/>
        <end position="381"/>
    </location>
</feature>
<feature type="region of interest" description="Disordered" evidence="1">
    <location>
        <begin position="661"/>
        <end position="693"/>
    </location>
</feature>
<feature type="compositionally biased region" description="Pro residues" evidence="1">
    <location>
        <begin position="272"/>
        <end position="283"/>
    </location>
</feature>
<feature type="region of interest" description="Disordered" evidence="1">
    <location>
        <begin position="1337"/>
        <end position="1423"/>
    </location>
</feature>
<feature type="domain" description="Tox-PL" evidence="2">
    <location>
        <begin position="754"/>
        <end position="879"/>
    </location>
</feature>
<organism evidence="3 4">
    <name type="scientific">Couchioplanes caeruleus</name>
    <dbReference type="NCBI Taxonomy" id="56438"/>
    <lineage>
        <taxon>Bacteria</taxon>
        <taxon>Bacillati</taxon>
        <taxon>Actinomycetota</taxon>
        <taxon>Actinomycetes</taxon>
        <taxon>Micromonosporales</taxon>
        <taxon>Micromonosporaceae</taxon>
        <taxon>Couchioplanes</taxon>
    </lineage>
</organism>
<evidence type="ECO:0000313" key="3">
    <source>
        <dbReference type="EMBL" id="ROP31148.1"/>
    </source>
</evidence>
<dbReference type="Proteomes" id="UP000271683">
    <property type="component" value="Unassembled WGS sequence"/>
</dbReference>
<protein>
    <submittedName>
        <fullName evidence="3">Papain fold toxin 1 (Glutamine deamidase) of polymorphic toxin system</fullName>
    </submittedName>
</protein>
<feature type="region of interest" description="Disordered" evidence="1">
    <location>
        <begin position="259"/>
        <end position="532"/>
    </location>
</feature>
<name>A0A3N1GLN5_9ACTN</name>
<feature type="compositionally biased region" description="Pro residues" evidence="1">
    <location>
        <begin position="942"/>
        <end position="960"/>
    </location>
</feature>
<evidence type="ECO:0000259" key="2">
    <source>
        <dbReference type="Pfam" id="PF15644"/>
    </source>
</evidence>
<feature type="compositionally biased region" description="Low complexity" evidence="1">
    <location>
        <begin position="284"/>
        <end position="295"/>
    </location>
</feature>
<dbReference type="InterPro" id="IPR028908">
    <property type="entry name" value="Tox-PL_dom"/>
</dbReference>
<dbReference type="PRINTS" id="PR01217">
    <property type="entry name" value="PRICHEXTENSN"/>
</dbReference>
<feature type="compositionally biased region" description="Polar residues" evidence="1">
    <location>
        <begin position="463"/>
        <end position="483"/>
    </location>
</feature>
<feature type="compositionally biased region" description="Low complexity" evidence="1">
    <location>
        <begin position="382"/>
        <end position="394"/>
    </location>
</feature>